<feature type="compositionally biased region" description="Basic and acidic residues" evidence="1">
    <location>
        <begin position="54"/>
        <end position="68"/>
    </location>
</feature>
<proteinExistence type="predicted"/>
<comment type="caution">
    <text evidence="2">The sequence shown here is derived from an EMBL/GenBank/DDBJ whole genome shotgun (WGS) entry which is preliminary data.</text>
</comment>
<gene>
    <name evidence="2" type="ORF">FJTKL_09568</name>
</gene>
<keyword evidence="3" id="KW-1185">Reference proteome</keyword>
<organism evidence="2 3">
    <name type="scientific">Diaporthe vaccinii</name>
    <dbReference type="NCBI Taxonomy" id="105482"/>
    <lineage>
        <taxon>Eukaryota</taxon>
        <taxon>Fungi</taxon>
        <taxon>Dikarya</taxon>
        <taxon>Ascomycota</taxon>
        <taxon>Pezizomycotina</taxon>
        <taxon>Sordariomycetes</taxon>
        <taxon>Sordariomycetidae</taxon>
        <taxon>Diaporthales</taxon>
        <taxon>Diaporthaceae</taxon>
        <taxon>Diaporthe</taxon>
        <taxon>Diaporthe eres species complex</taxon>
    </lineage>
</organism>
<evidence type="ECO:0000313" key="2">
    <source>
        <dbReference type="EMBL" id="KAL2283779.1"/>
    </source>
</evidence>
<evidence type="ECO:0000256" key="1">
    <source>
        <dbReference type="SAM" id="MobiDB-lite"/>
    </source>
</evidence>
<feature type="compositionally biased region" description="Polar residues" evidence="1">
    <location>
        <begin position="69"/>
        <end position="86"/>
    </location>
</feature>
<sequence>MARDGRELGPIHTISSLAHSAARSKLEPFLTNFFSATARPRLDDNPAIDNDPTDTLRRQDISSTETRHSSQISDKNQSRWFSLSIS</sequence>
<dbReference type="EMBL" id="JBAWTH010000040">
    <property type="protein sequence ID" value="KAL2283780.1"/>
    <property type="molecule type" value="Genomic_DNA"/>
</dbReference>
<evidence type="ECO:0000313" key="3">
    <source>
        <dbReference type="Proteomes" id="UP001600888"/>
    </source>
</evidence>
<feature type="region of interest" description="Disordered" evidence="1">
    <location>
        <begin position="40"/>
        <end position="86"/>
    </location>
</feature>
<accession>A0ABR4EMV4</accession>
<dbReference type="EMBL" id="JBAWTH010000040">
    <property type="protein sequence ID" value="KAL2283779.1"/>
    <property type="molecule type" value="Genomic_DNA"/>
</dbReference>
<name>A0ABR4EMV4_9PEZI</name>
<dbReference type="Proteomes" id="UP001600888">
    <property type="component" value="Unassembled WGS sequence"/>
</dbReference>
<reference evidence="2 3" key="1">
    <citation type="submission" date="2024-03" db="EMBL/GenBank/DDBJ databases">
        <title>A high-quality draft genome sequence of Diaporthe vaccinii, a causative agent of upright dieback and viscid rot disease in cranberry plants.</title>
        <authorList>
            <person name="Sarrasin M."/>
            <person name="Lang B.F."/>
            <person name="Burger G."/>
        </authorList>
    </citation>
    <scope>NUCLEOTIDE SEQUENCE [LARGE SCALE GENOMIC DNA]</scope>
    <source>
        <strain evidence="2 3">IS7</strain>
    </source>
</reference>
<protein>
    <submittedName>
        <fullName evidence="2">Uncharacterized protein</fullName>
    </submittedName>
</protein>